<keyword evidence="1" id="KW-0539">Nucleus</keyword>
<dbReference type="EMBL" id="OU899035">
    <property type="protein sequence ID" value="CAH1722913.1"/>
    <property type="molecule type" value="Genomic_DNA"/>
</dbReference>
<organism evidence="4 5">
    <name type="scientific">Aphis gossypii</name>
    <name type="common">Cotton aphid</name>
    <dbReference type="NCBI Taxonomy" id="80765"/>
    <lineage>
        <taxon>Eukaryota</taxon>
        <taxon>Metazoa</taxon>
        <taxon>Ecdysozoa</taxon>
        <taxon>Arthropoda</taxon>
        <taxon>Hexapoda</taxon>
        <taxon>Insecta</taxon>
        <taxon>Pterygota</taxon>
        <taxon>Neoptera</taxon>
        <taxon>Paraneoptera</taxon>
        <taxon>Hemiptera</taxon>
        <taxon>Sternorrhyncha</taxon>
        <taxon>Aphidomorpha</taxon>
        <taxon>Aphidoidea</taxon>
        <taxon>Aphididae</taxon>
        <taxon>Aphidini</taxon>
        <taxon>Aphis</taxon>
        <taxon>Aphis</taxon>
    </lineage>
</organism>
<dbReference type="Pfam" id="PF02944">
    <property type="entry name" value="BESS"/>
    <property type="match status" value="1"/>
</dbReference>
<reference evidence="4" key="2">
    <citation type="submission" date="2022-10" db="EMBL/GenBank/DDBJ databases">
        <authorList>
            <consortium name="ENA_rothamsted_submissions"/>
            <consortium name="culmorum"/>
            <person name="King R."/>
        </authorList>
    </citation>
    <scope>NUCLEOTIDE SEQUENCE</scope>
</reference>
<gene>
    <name evidence="4" type="ORF">APHIGO_LOCUS4962</name>
</gene>
<protein>
    <recommendedName>
        <fullName evidence="3">BESS domain-containing protein</fullName>
    </recommendedName>
</protein>
<proteinExistence type="predicted"/>
<dbReference type="GO" id="GO:0003677">
    <property type="term" value="F:DNA binding"/>
    <property type="evidence" value="ECO:0007669"/>
    <property type="project" value="InterPro"/>
</dbReference>
<feature type="region of interest" description="Disordered" evidence="2">
    <location>
        <begin position="81"/>
        <end position="102"/>
    </location>
</feature>
<evidence type="ECO:0000313" key="5">
    <source>
        <dbReference type="Proteomes" id="UP001154329"/>
    </source>
</evidence>
<dbReference type="PROSITE" id="PS51031">
    <property type="entry name" value="BESS"/>
    <property type="match status" value="1"/>
</dbReference>
<reference evidence="4" key="1">
    <citation type="submission" date="2022-02" db="EMBL/GenBank/DDBJ databases">
        <authorList>
            <person name="King R."/>
        </authorList>
    </citation>
    <scope>NUCLEOTIDE SEQUENCE</scope>
</reference>
<dbReference type="GO" id="GO:0005634">
    <property type="term" value="C:nucleus"/>
    <property type="evidence" value="ECO:0007669"/>
    <property type="project" value="UniProtKB-SubCell"/>
</dbReference>
<keyword evidence="5" id="KW-1185">Reference proteome</keyword>
<feature type="domain" description="BESS" evidence="3">
    <location>
        <begin position="2"/>
        <end position="41"/>
    </location>
</feature>
<evidence type="ECO:0000256" key="2">
    <source>
        <dbReference type="SAM" id="MobiDB-lite"/>
    </source>
</evidence>
<accession>A0A9P0IYW6</accession>
<dbReference type="Proteomes" id="UP001154329">
    <property type="component" value="Chromosome 2"/>
</dbReference>
<evidence type="ECO:0000256" key="1">
    <source>
        <dbReference type="PROSITE-ProRule" id="PRU00371"/>
    </source>
</evidence>
<comment type="subcellular location">
    <subcellularLocation>
        <location evidence="1">Nucleus</location>
    </subcellularLocation>
</comment>
<name>A0A9P0IYW6_APHGO</name>
<dbReference type="AlphaFoldDB" id="A0A9P0IYW6"/>
<evidence type="ECO:0000313" key="4">
    <source>
        <dbReference type="EMBL" id="CAH1722913.1"/>
    </source>
</evidence>
<evidence type="ECO:0000259" key="3">
    <source>
        <dbReference type="PROSITE" id="PS51031"/>
    </source>
</evidence>
<sequence length="102" mass="11992">MEDEDRSFFESLLPTVRQFNTDQKLLFRSRILALTIEIKNNGSSQTQNNYPSIHHNNSINHNDPFYFTHQQQYSNFLPIHSQIQSSTSMPDTSSNFNYQPNH</sequence>
<dbReference type="InterPro" id="IPR004210">
    <property type="entry name" value="BESS_motif"/>
</dbReference>